<evidence type="ECO:0000259" key="1">
    <source>
        <dbReference type="PROSITE" id="PS51677"/>
    </source>
</evidence>
<evidence type="ECO:0000313" key="2">
    <source>
        <dbReference type="EMBL" id="AMK79110.1"/>
    </source>
</evidence>
<dbReference type="KEGG" id="mdn:JT25_021940"/>
<proteinExistence type="predicted"/>
<dbReference type="PANTHER" id="PTHR10587">
    <property type="entry name" value="GLYCOSYL TRANSFERASE-RELATED"/>
    <property type="match status" value="1"/>
</dbReference>
<organism evidence="2 3">
    <name type="scientific">Methylomonas denitrificans</name>
    <dbReference type="NCBI Taxonomy" id="1538553"/>
    <lineage>
        <taxon>Bacteria</taxon>
        <taxon>Pseudomonadati</taxon>
        <taxon>Pseudomonadota</taxon>
        <taxon>Gammaproteobacteria</taxon>
        <taxon>Methylococcales</taxon>
        <taxon>Methylococcaceae</taxon>
        <taxon>Methylomonas</taxon>
    </lineage>
</organism>
<dbReference type="AlphaFoldDB" id="A0A140E6T6"/>
<dbReference type="InterPro" id="IPR002509">
    <property type="entry name" value="NODB_dom"/>
</dbReference>
<dbReference type="InterPro" id="IPR011330">
    <property type="entry name" value="Glyco_hydro/deAcase_b/a-brl"/>
</dbReference>
<reference evidence="2 3" key="1">
    <citation type="journal article" date="2015" name="Environ. Microbiol.">
        <title>Methane oxidation coupled to nitrate reduction under hypoxia by the Gammaproteobacterium Methylomonas denitrificans, sp. nov. type strain FJG1.</title>
        <authorList>
            <person name="Kits K.D."/>
            <person name="Klotz M.G."/>
            <person name="Stein L.Y."/>
        </authorList>
    </citation>
    <scope>NUCLEOTIDE SEQUENCE [LARGE SCALE GENOMIC DNA]</scope>
    <source>
        <strain evidence="2 3">FJG1</strain>
    </source>
</reference>
<dbReference type="InterPro" id="IPR050248">
    <property type="entry name" value="Polysacc_deacetylase_ArnD"/>
</dbReference>
<keyword evidence="3" id="KW-1185">Reference proteome</keyword>
<dbReference type="Pfam" id="PF01522">
    <property type="entry name" value="Polysacc_deac_1"/>
    <property type="match status" value="1"/>
</dbReference>
<protein>
    <submittedName>
        <fullName evidence="2">Polysaccharide deacetylase</fullName>
    </submittedName>
</protein>
<dbReference type="EMBL" id="CP014476">
    <property type="protein sequence ID" value="AMK79110.1"/>
    <property type="molecule type" value="Genomic_DNA"/>
</dbReference>
<dbReference type="Proteomes" id="UP000030512">
    <property type="component" value="Chromosome"/>
</dbReference>
<dbReference type="OrthoDB" id="276604at2"/>
<dbReference type="CDD" id="cd10917">
    <property type="entry name" value="CE4_NodB_like_6s_7s"/>
    <property type="match status" value="1"/>
</dbReference>
<dbReference type="SUPFAM" id="SSF88713">
    <property type="entry name" value="Glycoside hydrolase/deacetylase"/>
    <property type="match status" value="1"/>
</dbReference>
<gene>
    <name evidence="2" type="ORF">JT25_021940</name>
</gene>
<dbReference type="PROSITE" id="PS51677">
    <property type="entry name" value="NODB"/>
    <property type="match status" value="1"/>
</dbReference>
<dbReference type="GO" id="GO:0005975">
    <property type="term" value="P:carbohydrate metabolic process"/>
    <property type="evidence" value="ECO:0007669"/>
    <property type="project" value="InterPro"/>
</dbReference>
<accession>A0A140E6T6</accession>
<feature type="domain" description="NodB homology" evidence="1">
    <location>
        <begin position="77"/>
        <end position="263"/>
    </location>
</feature>
<evidence type="ECO:0000313" key="3">
    <source>
        <dbReference type="Proteomes" id="UP000030512"/>
    </source>
</evidence>
<dbReference type="Gene3D" id="3.20.20.370">
    <property type="entry name" value="Glycoside hydrolase/deacetylase"/>
    <property type="match status" value="1"/>
</dbReference>
<dbReference type="STRING" id="1538553.JT25_021940"/>
<dbReference type="GO" id="GO:0016810">
    <property type="term" value="F:hydrolase activity, acting on carbon-nitrogen (but not peptide) bonds"/>
    <property type="evidence" value="ECO:0007669"/>
    <property type="project" value="InterPro"/>
</dbReference>
<sequence>MNFSAYRNWQPTPLMKVSLAMTMATPLAIAIQPSIWPWALALLIADQLVLTFAGLWPRCSWVGSNWTSLPPASAERGEIAITIDDGPDPDITPAVLNILDHYQTKATFFCIADKAQRYPDLCRDIVRRGHAVENHSMHHKYHLPFLLLNGWMAELNVAQDALTKVTGIRPRFFRPPVGLRNPLLDPVLSRLGLQLASWTRRGFDTIEGNPQVVLAKLLKNLSAGDILLLHDSNVARTHSGQPVILEVLPPLLDAIAAANLRSVTLGESLDGSWQR</sequence>
<name>A0A140E6T6_9GAMM</name>